<dbReference type="InterPro" id="IPR041078">
    <property type="entry name" value="Plavaka"/>
</dbReference>
<accession>A0A165FB10</accession>
<reference evidence="2 3" key="1">
    <citation type="journal article" date="2016" name="Mol. Biol. Evol.">
        <title>Comparative Genomics of Early-Diverging Mushroom-Forming Fungi Provides Insights into the Origins of Lignocellulose Decay Capabilities.</title>
        <authorList>
            <person name="Nagy L.G."/>
            <person name="Riley R."/>
            <person name="Tritt A."/>
            <person name="Adam C."/>
            <person name="Daum C."/>
            <person name="Floudas D."/>
            <person name="Sun H."/>
            <person name="Yadav J.S."/>
            <person name="Pangilinan J."/>
            <person name="Larsson K.H."/>
            <person name="Matsuura K."/>
            <person name="Barry K."/>
            <person name="Labutti K."/>
            <person name="Kuo R."/>
            <person name="Ohm R.A."/>
            <person name="Bhattacharya S.S."/>
            <person name="Shirouzu T."/>
            <person name="Yoshinaga Y."/>
            <person name="Martin F.M."/>
            <person name="Grigoriev I.V."/>
            <person name="Hibbett D.S."/>
        </authorList>
    </citation>
    <scope>NUCLEOTIDE SEQUENCE [LARGE SCALE GENOMIC DNA]</scope>
    <source>
        <strain evidence="2 3">HHB12029</strain>
    </source>
</reference>
<dbReference type="Proteomes" id="UP000077266">
    <property type="component" value="Unassembled WGS sequence"/>
</dbReference>
<dbReference type="EMBL" id="KV426092">
    <property type="protein sequence ID" value="KZV88704.1"/>
    <property type="molecule type" value="Genomic_DNA"/>
</dbReference>
<feature type="compositionally biased region" description="Polar residues" evidence="1">
    <location>
        <begin position="88"/>
        <end position="105"/>
    </location>
</feature>
<gene>
    <name evidence="2" type="ORF">EXIGLDRAFT_751545</name>
</gene>
<evidence type="ECO:0000313" key="3">
    <source>
        <dbReference type="Proteomes" id="UP000077266"/>
    </source>
</evidence>
<dbReference type="Pfam" id="PF18759">
    <property type="entry name" value="Plavaka"/>
    <property type="match status" value="1"/>
</dbReference>
<evidence type="ECO:0000256" key="1">
    <source>
        <dbReference type="SAM" id="MobiDB-lite"/>
    </source>
</evidence>
<proteinExistence type="predicted"/>
<organism evidence="2 3">
    <name type="scientific">Exidia glandulosa HHB12029</name>
    <dbReference type="NCBI Taxonomy" id="1314781"/>
    <lineage>
        <taxon>Eukaryota</taxon>
        <taxon>Fungi</taxon>
        <taxon>Dikarya</taxon>
        <taxon>Basidiomycota</taxon>
        <taxon>Agaricomycotina</taxon>
        <taxon>Agaricomycetes</taxon>
        <taxon>Auriculariales</taxon>
        <taxon>Exidiaceae</taxon>
        <taxon>Exidia</taxon>
    </lineage>
</organism>
<dbReference type="InParanoid" id="A0A165FB10"/>
<feature type="region of interest" description="Disordered" evidence="1">
    <location>
        <begin position="43"/>
        <end position="114"/>
    </location>
</feature>
<sequence length="322" mass="36364">MPHCNVCKREFRTHGNVARHVRSSDCKTAFKARFQASIPQLRAEVNATRDRGSDDEPDPPWAHRDGLNLVYGTPQPETAFDMAVDNSFPHQSPDTSPSHRSFTAPPTQPAPVRDYRTTVEDVLDEEDASYVECPESAGAEDPQLRVPRVEAHFASFGADSPWGPFASEEDWEFAQWAKTEAVSAGAVTRLMKKKVLRGQLTGLKSVKDINDTVAELPSPARFHYREIRLDGTDETFDLFWRNALDVVRDLFADPTFAGQLKFVPERHYADRERLSRLYNEFNSGDWWWQTQVLLPDGATVVRWSAICGPGLLYQPGIERCNA</sequence>
<dbReference type="AlphaFoldDB" id="A0A165FB10"/>
<name>A0A165FB10_EXIGL</name>
<evidence type="ECO:0000313" key="2">
    <source>
        <dbReference type="EMBL" id="KZV88704.1"/>
    </source>
</evidence>
<protein>
    <submittedName>
        <fullName evidence="2">Uncharacterized protein</fullName>
    </submittedName>
</protein>
<keyword evidence="3" id="KW-1185">Reference proteome</keyword>
<dbReference type="OrthoDB" id="2688393at2759"/>